<dbReference type="STRING" id="121845.A0A3Q0JIN2"/>
<sequence length="265" mass="30704">MICSKCNTNIFSEDLLTCCFCKANFHFACGGQTERNFRNMKEVNKAHYKCFDCKFKTSPPKQQPGSDLASGIHPATIQMASTQQIEATGLMNKAYFEERFKEMIQSMSNNKEELIHVLQEKIMELERKIEQRDEKIQNLEERLELLENRSRICNIEVRGMPETKNEDVVKVIEEIGRTIGVSNIEPGDIQVAHRVDSRNQAERGKRPIIAHLRSRYLRNIWIQKYREYRKTKANRSQTPANLTAKDVNGQLPDVNISKIQNISKK</sequence>
<accession>A0A3Q0JIN2</accession>
<proteinExistence type="predicted"/>
<dbReference type="InterPro" id="IPR001965">
    <property type="entry name" value="Znf_PHD"/>
</dbReference>
<keyword evidence="2" id="KW-0863">Zinc-finger</keyword>
<dbReference type="KEGG" id="dci:103519851"/>
<feature type="coiled-coil region" evidence="4">
    <location>
        <begin position="108"/>
        <end position="156"/>
    </location>
</feature>
<keyword evidence="6" id="KW-1185">Reference proteome</keyword>
<dbReference type="PaxDb" id="121845-A0A3Q0JIN2"/>
<dbReference type="AlphaFoldDB" id="A0A3Q0JIN2"/>
<gene>
    <name evidence="7" type="primary">LOC103519851</name>
</gene>
<dbReference type="RefSeq" id="XP_026686978.1">
    <property type="nucleotide sequence ID" value="XM_026831177.1"/>
</dbReference>
<evidence type="ECO:0000259" key="5">
    <source>
        <dbReference type="SMART" id="SM00249"/>
    </source>
</evidence>
<name>A0A3Q0JIN2_DIACI</name>
<evidence type="ECO:0000313" key="7">
    <source>
        <dbReference type="RefSeq" id="XP_026686978.1"/>
    </source>
</evidence>
<dbReference type="Proteomes" id="UP000079169">
    <property type="component" value="Unplaced"/>
</dbReference>
<protein>
    <submittedName>
        <fullName evidence="7">Uncharacterized protein LOC103519851</fullName>
    </submittedName>
</protein>
<dbReference type="PANTHER" id="PTHR11505">
    <property type="entry name" value="L1 TRANSPOSABLE ELEMENT-RELATED"/>
    <property type="match status" value="1"/>
</dbReference>
<dbReference type="SMART" id="SM00249">
    <property type="entry name" value="PHD"/>
    <property type="match status" value="1"/>
</dbReference>
<keyword evidence="4" id="KW-0175">Coiled coil</keyword>
<feature type="domain" description="Zinc finger PHD-type" evidence="5">
    <location>
        <begin position="2"/>
        <end position="54"/>
    </location>
</feature>
<evidence type="ECO:0000256" key="3">
    <source>
        <dbReference type="ARBA" id="ARBA00022833"/>
    </source>
</evidence>
<evidence type="ECO:0000256" key="2">
    <source>
        <dbReference type="ARBA" id="ARBA00022771"/>
    </source>
</evidence>
<dbReference type="InterPro" id="IPR004244">
    <property type="entry name" value="Transposase_22"/>
</dbReference>
<dbReference type="GO" id="GO:0008270">
    <property type="term" value="F:zinc ion binding"/>
    <property type="evidence" value="ECO:0007669"/>
    <property type="project" value="UniProtKB-KW"/>
</dbReference>
<keyword evidence="3" id="KW-0862">Zinc</keyword>
<keyword evidence="1" id="KW-0479">Metal-binding</keyword>
<dbReference type="GeneID" id="103519851"/>
<reference evidence="7" key="1">
    <citation type="submission" date="2025-08" db="UniProtKB">
        <authorList>
            <consortium name="RefSeq"/>
        </authorList>
    </citation>
    <scope>IDENTIFICATION</scope>
</reference>
<evidence type="ECO:0000256" key="4">
    <source>
        <dbReference type="SAM" id="Coils"/>
    </source>
</evidence>
<dbReference type="InterPro" id="IPR011011">
    <property type="entry name" value="Znf_FYVE_PHD"/>
</dbReference>
<evidence type="ECO:0000313" key="6">
    <source>
        <dbReference type="Proteomes" id="UP000079169"/>
    </source>
</evidence>
<dbReference type="SUPFAM" id="SSF57903">
    <property type="entry name" value="FYVE/PHD zinc finger"/>
    <property type="match status" value="1"/>
</dbReference>
<organism evidence="6 7">
    <name type="scientific">Diaphorina citri</name>
    <name type="common">Asian citrus psyllid</name>
    <dbReference type="NCBI Taxonomy" id="121845"/>
    <lineage>
        <taxon>Eukaryota</taxon>
        <taxon>Metazoa</taxon>
        <taxon>Ecdysozoa</taxon>
        <taxon>Arthropoda</taxon>
        <taxon>Hexapoda</taxon>
        <taxon>Insecta</taxon>
        <taxon>Pterygota</taxon>
        <taxon>Neoptera</taxon>
        <taxon>Paraneoptera</taxon>
        <taxon>Hemiptera</taxon>
        <taxon>Sternorrhyncha</taxon>
        <taxon>Psylloidea</taxon>
        <taxon>Psyllidae</taxon>
        <taxon>Diaphorininae</taxon>
        <taxon>Diaphorina</taxon>
    </lineage>
</organism>
<evidence type="ECO:0000256" key="1">
    <source>
        <dbReference type="ARBA" id="ARBA00022723"/>
    </source>
</evidence>